<organism evidence="2">
    <name type="scientific">Manihot esculenta</name>
    <name type="common">Cassava</name>
    <name type="synonym">Jatropha manihot</name>
    <dbReference type="NCBI Taxonomy" id="3983"/>
    <lineage>
        <taxon>Eukaryota</taxon>
        <taxon>Viridiplantae</taxon>
        <taxon>Streptophyta</taxon>
        <taxon>Embryophyta</taxon>
        <taxon>Tracheophyta</taxon>
        <taxon>Spermatophyta</taxon>
        <taxon>Magnoliopsida</taxon>
        <taxon>eudicotyledons</taxon>
        <taxon>Gunneridae</taxon>
        <taxon>Pentapetalae</taxon>
        <taxon>rosids</taxon>
        <taxon>fabids</taxon>
        <taxon>Malpighiales</taxon>
        <taxon>Euphorbiaceae</taxon>
        <taxon>Crotonoideae</taxon>
        <taxon>Manihoteae</taxon>
        <taxon>Manihot</taxon>
    </lineage>
</organism>
<dbReference type="STRING" id="3983.A0A2C9W7H2"/>
<sequence>MHQELSECSTTESSNDNEKQELQEVSEEDEASFYDTKEYFTEPTIIRESIKGAASQCKKHREPKILT</sequence>
<protein>
    <submittedName>
        <fullName evidence="2">Uncharacterized protein</fullName>
    </submittedName>
</protein>
<reference evidence="2" key="1">
    <citation type="submission" date="2016-02" db="EMBL/GenBank/DDBJ databases">
        <title>WGS assembly of Manihot esculenta.</title>
        <authorList>
            <person name="Bredeson J.V."/>
            <person name="Prochnik S.E."/>
            <person name="Lyons J.B."/>
            <person name="Schmutz J."/>
            <person name="Grimwood J."/>
            <person name="Vrebalov J."/>
            <person name="Bart R.S."/>
            <person name="Amuge T."/>
            <person name="Ferguson M.E."/>
            <person name="Green R."/>
            <person name="Putnam N."/>
            <person name="Stites J."/>
            <person name="Rounsley S."/>
            <person name="Rokhsar D.S."/>
        </authorList>
    </citation>
    <scope>NUCLEOTIDE SEQUENCE [LARGE SCALE GENOMIC DNA]</scope>
    <source>
        <tissue evidence="2">Leaf</tissue>
    </source>
</reference>
<gene>
    <name evidence="2" type="ORF">MANES_03G093200</name>
</gene>
<dbReference type="AlphaFoldDB" id="A0A2C9W7H2"/>
<name>A0A2C9W7H2_MANES</name>
<proteinExistence type="predicted"/>
<dbReference type="EMBL" id="CM004389">
    <property type="protein sequence ID" value="OAY54671.1"/>
    <property type="molecule type" value="Genomic_DNA"/>
</dbReference>
<accession>A0A2C9W7H2</accession>
<evidence type="ECO:0000256" key="1">
    <source>
        <dbReference type="SAM" id="MobiDB-lite"/>
    </source>
</evidence>
<feature type="region of interest" description="Disordered" evidence="1">
    <location>
        <begin position="1"/>
        <end position="39"/>
    </location>
</feature>
<feature type="compositionally biased region" description="Polar residues" evidence="1">
    <location>
        <begin position="1"/>
        <end position="14"/>
    </location>
</feature>
<evidence type="ECO:0000313" key="2">
    <source>
        <dbReference type="EMBL" id="OAY54671.1"/>
    </source>
</evidence>